<dbReference type="Proteomes" id="UP000323569">
    <property type="component" value="Unassembled WGS sequence"/>
</dbReference>
<proteinExistence type="predicted"/>
<organism evidence="1 2">
    <name type="scientific">Microcystis aeruginosa NIES-2519</name>
    <dbReference type="NCBI Taxonomy" id="2303981"/>
    <lineage>
        <taxon>Bacteria</taxon>
        <taxon>Bacillati</taxon>
        <taxon>Cyanobacteriota</taxon>
        <taxon>Cyanophyceae</taxon>
        <taxon>Oscillatoriophycideae</taxon>
        <taxon>Chroococcales</taxon>
        <taxon>Microcystaceae</taxon>
        <taxon>Microcystis</taxon>
    </lineage>
</organism>
<dbReference type="AlphaFoldDB" id="A0A5A5R371"/>
<comment type="caution">
    <text evidence="1">The sequence shown here is derived from an EMBL/GenBank/DDBJ whole genome shotgun (WGS) entry which is preliminary data.</text>
</comment>
<sequence>MTKIQLIQAEIESLTSDEFLYLRNWINKLHDQQW</sequence>
<gene>
    <name evidence="1" type="ORF">MiYa_02056</name>
</gene>
<evidence type="ECO:0000313" key="2">
    <source>
        <dbReference type="Proteomes" id="UP000323569"/>
    </source>
</evidence>
<evidence type="ECO:0000313" key="1">
    <source>
        <dbReference type="EMBL" id="GCA70523.1"/>
    </source>
</evidence>
<reference evidence="1 2" key="1">
    <citation type="submission" date="2018-09" db="EMBL/GenBank/DDBJ databases">
        <title>Evolutionary history of phycoerythrin pigmentation in the water bloom-forming cyanobacterium Microcystis aeruginosa.</title>
        <authorList>
            <person name="Tanabe Y."/>
            <person name="Tanabe Y."/>
            <person name="Yamaguchi H."/>
        </authorList>
    </citation>
    <scope>NUCLEOTIDE SEQUENCE [LARGE SCALE GENOMIC DNA]</scope>
    <source>
        <strain evidence="1 2">NIES-2519</strain>
    </source>
</reference>
<accession>A0A5A5R371</accession>
<name>A0A5A5R371_MICAE</name>
<protein>
    <submittedName>
        <fullName evidence="1">Uncharacterized protein</fullName>
    </submittedName>
</protein>
<dbReference type="EMBL" id="BHVO01000029">
    <property type="protein sequence ID" value="GCA70523.1"/>
    <property type="molecule type" value="Genomic_DNA"/>
</dbReference>